<keyword evidence="2" id="KW-0812">Transmembrane</keyword>
<evidence type="ECO:0000256" key="1">
    <source>
        <dbReference type="SAM" id="MobiDB-lite"/>
    </source>
</evidence>
<feature type="compositionally biased region" description="Polar residues" evidence="1">
    <location>
        <begin position="28"/>
        <end position="37"/>
    </location>
</feature>
<dbReference type="GeneID" id="92097406"/>
<evidence type="ECO:0000256" key="2">
    <source>
        <dbReference type="SAM" id="Phobius"/>
    </source>
</evidence>
<accession>A0ABR1T777</accession>
<protein>
    <submittedName>
        <fullName evidence="3">Uncharacterized protein</fullName>
    </submittedName>
</protein>
<evidence type="ECO:0000313" key="3">
    <source>
        <dbReference type="EMBL" id="KAK8042451.1"/>
    </source>
</evidence>
<keyword evidence="4" id="KW-1185">Reference proteome</keyword>
<reference evidence="3 4" key="1">
    <citation type="submission" date="2023-01" db="EMBL/GenBank/DDBJ databases">
        <title>Analysis of 21 Apiospora genomes using comparative genomics revels a genus with tremendous synthesis potential of carbohydrate active enzymes and secondary metabolites.</title>
        <authorList>
            <person name="Sorensen T."/>
        </authorList>
    </citation>
    <scope>NUCLEOTIDE SEQUENCE [LARGE SCALE GENOMIC DNA]</scope>
    <source>
        <strain evidence="3 4">CBS 135458</strain>
    </source>
</reference>
<dbReference type="Proteomes" id="UP001480595">
    <property type="component" value="Unassembled WGS sequence"/>
</dbReference>
<organism evidence="3 4">
    <name type="scientific">Apiospora phragmitis</name>
    <dbReference type="NCBI Taxonomy" id="2905665"/>
    <lineage>
        <taxon>Eukaryota</taxon>
        <taxon>Fungi</taxon>
        <taxon>Dikarya</taxon>
        <taxon>Ascomycota</taxon>
        <taxon>Pezizomycotina</taxon>
        <taxon>Sordariomycetes</taxon>
        <taxon>Xylariomycetidae</taxon>
        <taxon>Amphisphaeriales</taxon>
        <taxon>Apiosporaceae</taxon>
        <taxon>Apiospora</taxon>
    </lineage>
</organism>
<feature type="transmembrane region" description="Helical" evidence="2">
    <location>
        <begin position="112"/>
        <end position="130"/>
    </location>
</feature>
<keyword evidence="2" id="KW-1133">Transmembrane helix</keyword>
<name>A0ABR1T777_9PEZI</name>
<feature type="region of interest" description="Disordered" evidence="1">
    <location>
        <begin position="19"/>
        <end position="57"/>
    </location>
</feature>
<sequence>MSKLTIVIPDRPQSRVLQVQPRLEPTSPADNVNTTAVANGGENEDSNTRRDSDSSSCTCDVLTRLDGHDGGRPALHLLFPVPEERRSAWTRCLENEEMLAFFEFMIVLQMRLLAIAVPTALLFMLVFMWYGNNVD</sequence>
<dbReference type="RefSeq" id="XP_066709304.1">
    <property type="nucleotide sequence ID" value="XM_066864343.1"/>
</dbReference>
<evidence type="ECO:0000313" key="4">
    <source>
        <dbReference type="Proteomes" id="UP001480595"/>
    </source>
</evidence>
<keyword evidence="2" id="KW-0472">Membrane</keyword>
<dbReference type="EMBL" id="JAQQWL010000013">
    <property type="protein sequence ID" value="KAK8042451.1"/>
    <property type="molecule type" value="Genomic_DNA"/>
</dbReference>
<proteinExistence type="predicted"/>
<gene>
    <name evidence="3" type="ORF">PG994_012934</name>
</gene>
<comment type="caution">
    <text evidence="3">The sequence shown here is derived from an EMBL/GenBank/DDBJ whole genome shotgun (WGS) entry which is preliminary data.</text>
</comment>